<evidence type="ECO:0008006" key="3">
    <source>
        <dbReference type="Google" id="ProtNLM"/>
    </source>
</evidence>
<organism evidence="1 2">
    <name type="scientific">Candidatus Dojkabacteria bacterium</name>
    <dbReference type="NCBI Taxonomy" id="2099670"/>
    <lineage>
        <taxon>Bacteria</taxon>
        <taxon>Candidatus Dojkabacteria</taxon>
    </lineage>
</organism>
<comment type="caution">
    <text evidence="1">The sequence shown here is derived from an EMBL/GenBank/DDBJ whole genome shotgun (WGS) entry which is preliminary data.</text>
</comment>
<evidence type="ECO:0000313" key="1">
    <source>
        <dbReference type="EMBL" id="MCA9385305.1"/>
    </source>
</evidence>
<dbReference type="Proteomes" id="UP000754563">
    <property type="component" value="Unassembled WGS sequence"/>
</dbReference>
<reference evidence="1" key="2">
    <citation type="journal article" date="2021" name="Microbiome">
        <title>Successional dynamics and alternative stable states in a saline activated sludge microbial community over 9 years.</title>
        <authorList>
            <person name="Wang Y."/>
            <person name="Ye J."/>
            <person name="Ju F."/>
            <person name="Liu L."/>
            <person name="Boyd J.A."/>
            <person name="Deng Y."/>
            <person name="Parks D.H."/>
            <person name="Jiang X."/>
            <person name="Yin X."/>
            <person name="Woodcroft B.J."/>
            <person name="Tyson G.W."/>
            <person name="Hugenholtz P."/>
            <person name="Polz M.F."/>
            <person name="Zhang T."/>
        </authorList>
    </citation>
    <scope>NUCLEOTIDE SEQUENCE</scope>
    <source>
        <strain evidence="1">HKST-UBA11</strain>
    </source>
</reference>
<name>A0A955L7W7_9BACT</name>
<gene>
    <name evidence="1" type="ORF">KC717_01515</name>
</gene>
<accession>A0A955L7W7</accession>
<proteinExistence type="predicted"/>
<evidence type="ECO:0000313" key="2">
    <source>
        <dbReference type="Proteomes" id="UP000754563"/>
    </source>
</evidence>
<protein>
    <recommendedName>
        <fullName evidence="3">HD domain-containing protein</fullName>
    </recommendedName>
</protein>
<dbReference type="EMBL" id="JAGQLH010000012">
    <property type="protein sequence ID" value="MCA9385305.1"/>
    <property type="molecule type" value="Genomic_DNA"/>
</dbReference>
<dbReference type="AlphaFoldDB" id="A0A955L7W7"/>
<reference evidence="1" key="1">
    <citation type="submission" date="2020-04" db="EMBL/GenBank/DDBJ databases">
        <authorList>
            <person name="Zhang T."/>
        </authorList>
    </citation>
    <scope>NUCLEOTIDE SEQUENCE</scope>
    <source>
        <strain evidence="1">HKST-UBA11</strain>
    </source>
</reference>
<sequence>MDISTFSKKNDLVLTADEIALCEKGIKFMRNSLDRHHEETHIFRMLDTFLILEREYMSVDHAVTVLSICWHDVWKSRRIFIPKKVRFMFDQVFEGIGSAIIFFKNSKGISLRKRFKSAIAILLHVRLDVVLPRSLRKIYAALFLSQEARLLQDLDALESCNLEFLENFKKVYTPRFKKYPEFLDIWNDYYYKGFRNMKETVFYSKSAKRIFRDQIDKFQTEAEQYLKGVGE</sequence>
<dbReference type="SUPFAM" id="SSF109604">
    <property type="entry name" value="HD-domain/PDEase-like"/>
    <property type="match status" value="1"/>
</dbReference>